<dbReference type="eggNOG" id="ENOG502Z7TV">
    <property type="taxonomic scope" value="Bacteria"/>
</dbReference>
<name>B9L2U3_THERP</name>
<proteinExistence type="predicted"/>
<dbReference type="EMBL" id="CP001276">
    <property type="protein sequence ID" value="ACM06895.1"/>
    <property type="molecule type" value="Genomic_DNA"/>
</dbReference>
<organism evidence="1 2">
    <name type="scientific">Thermomicrobium roseum (strain ATCC 27502 / DSM 5159 / P-2)</name>
    <dbReference type="NCBI Taxonomy" id="309801"/>
    <lineage>
        <taxon>Bacteria</taxon>
        <taxon>Pseudomonadati</taxon>
        <taxon>Thermomicrobiota</taxon>
        <taxon>Thermomicrobia</taxon>
        <taxon>Thermomicrobiales</taxon>
        <taxon>Thermomicrobiaceae</taxon>
        <taxon>Thermomicrobium</taxon>
    </lineage>
</organism>
<keyword evidence="1" id="KW-0614">Plasmid</keyword>
<sequence>MREVWFDQDGLCPPRPGTVSISDDVSFLEEIDTDRPLLIRGRQRCEWARALADARNWRVHEVQPLREELLTLCSSLTTEQAEEIAQRLGQRFWDLPRPLTLAGVAEALFGGVFWRHEPSEEHASAWLTWLVERAPTGVDAVLARALAGLWQGRSDGITEYCYRVTTREEAIPIIAERLGLQPSAFPREEWEKFPLELRESVVQAIEEWVRKQLIASNGAAVDNWIAAGVSPRVWSRIGNQVSQYFKQNPQYLTLERLDALRPYLSSFELERLASLCPRPDPGLPPEGFEAVCQWFRDRYLPWREWTLSSGDEAALERAREIGRRFATWCLEQYPKLGVSPQAGQLFGWARVNELRTQPDDATVTLLVILDGCSVSDAVSLLRHVQAETDRFTVTRNDVVLTSVPTVTQFTKPALLEGVPPDQIRQADPDETSSRLREVIAALERAAPGAVVTWRLSEPDASYHRARTREDANNEVDLRLRSIARALRQIADEVPAARRLRVVLTTDHGRLLGKARRTLTVPPGWHTHGRAAWGPATGQRINTGFRIEERTALLDAAAYDLPAEYAYRIALTDEAFVTSDGRGGEEWFPHGGLFPEEVLVPWIELERDLAVPSPVVAIKGDGRAYGSGTLVVMVTNEASIPLQLLKLELEFRQRRDIVSITETIGPLSQVTITRQIESWPTPQDCREARVRLTYRLPSGAHPTIQVEKIELTSRTLYDQTNILEDLQ</sequence>
<dbReference type="Proteomes" id="UP000000447">
    <property type="component" value="Plasmid unnamed"/>
</dbReference>
<geneLocation type="plasmid" evidence="2">
    <name>Tros</name>
</geneLocation>
<reference evidence="1 2" key="1">
    <citation type="journal article" date="2009" name="PLoS ONE">
        <title>Complete genome sequence of the aerobic CO-oxidizing thermophile Thermomicrobium roseum.</title>
        <authorList>
            <person name="Wu D."/>
            <person name="Raymond J."/>
            <person name="Wu M."/>
            <person name="Chatterji S."/>
            <person name="Ren Q."/>
            <person name="Graham J.E."/>
            <person name="Bryant D.A."/>
            <person name="Robb F."/>
            <person name="Colman A."/>
            <person name="Tallon L.J."/>
            <person name="Badger J.H."/>
            <person name="Madupu R."/>
            <person name="Ward N.L."/>
            <person name="Eisen J.A."/>
        </authorList>
    </citation>
    <scope>NUCLEOTIDE SEQUENCE [LARGE SCALE GENOMIC DNA]</scope>
    <source>
        <strain evidence="2">ATCC 27502 / DSM 5159 / P-2</strain>
        <plasmid evidence="1">unnamed</plasmid>
    </source>
</reference>
<dbReference type="AlphaFoldDB" id="B9L2U3"/>
<evidence type="ECO:0000313" key="1">
    <source>
        <dbReference type="EMBL" id="ACM06895.1"/>
    </source>
</evidence>
<dbReference type="OrthoDB" id="156773at2"/>
<keyword evidence="2" id="KW-1185">Reference proteome</keyword>
<evidence type="ECO:0000313" key="2">
    <source>
        <dbReference type="Proteomes" id="UP000000447"/>
    </source>
</evidence>
<accession>B9L2U3</accession>
<dbReference type="RefSeq" id="WP_012642882.1">
    <property type="nucleotide sequence ID" value="NC_011961.1"/>
</dbReference>
<dbReference type="KEGG" id="tro:trd_A0107"/>
<protein>
    <submittedName>
        <fullName evidence="1">PglZ domain family</fullName>
    </submittedName>
</protein>
<gene>
    <name evidence="1" type="ordered locus">trd_A0107</name>
</gene>
<dbReference type="HOGENOM" id="CLU_362826_0_0_0"/>